<feature type="region of interest" description="Disordered" evidence="5">
    <location>
        <begin position="368"/>
        <end position="394"/>
    </location>
</feature>
<dbReference type="Pfam" id="PF08572">
    <property type="entry name" value="PRP3"/>
    <property type="match status" value="1"/>
</dbReference>
<evidence type="ECO:0000259" key="7">
    <source>
        <dbReference type="Pfam" id="PF08572"/>
    </source>
</evidence>
<proteinExistence type="predicted"/>
<dbReference type="EMBL" id="CAJVPS010000249">
    <property type="protein sequence ID" value="CAG8469487.1"/>
    <property type="molecule type" value="Genomic_DNA"/>
</dbReference>
<evidence type="ECO:0000259" key="6">
    <source>
        <dbReference type="Pfam" id="PF06544"/>
    </source>
</evidence>
<comment type="subcellular location">
    <subcellularLocation>
        <location evidence="1">Nucleus</location>
    </subcellularLocation>
</comment>
<evidence type="ECO:0000313" key="9">
    <source>
        <dbReference type="Proteomes" id="UP000789508"/>
    </source>
</evidence>
<dbReference type="Pfam" id="PF06544">
    <property type="entry name" value="Prp3_C"/>
    <property type="match status" value="1"/>
</dbReference>
<dbReference type="InterPro" id="IPR013881">
    <property type="entry name" value="Pre-mRNA_splic_Prp3_dom"/>
</dbReference>
<dbReference type="GO" id="GO:0046540">
    <property type="term" value="C:U4/U6 x U5 tri-snRNP complex"/>
    <property type="evidence" value="ECO:0007669"/>
    <property type="project" value="InterPro"/>
</dbReference>
<evidence type="ECO:0000256" key="2">
    <source>
        <dbReference type="ARBA" id="ARBA00022664"/>
    </source>
</evidence>
<dbReference type="InterPro" id="IPR010541">
    <property type="entry name" value="Prp3_C"/>
</dbReference>
<accession>A0A9N8VX37</accession>
<keyword evidence="3" id="KW-0508">mRNA splicing</keyword>
<dbReference type="GO" id="GO:0000398">
    <property type="term" value="P:mRNA splicing, via spliceosome"/>
    <property type="evidence" value="ECO:0007669"/>
    <property type="project" value="InterPro"/>
</dbReference>
<comment type="caution">
    <text evidence="8">The sequence shown here is derived from an EMBL/GenBank/DDBJ whole genome shotgun (WGS) entry which is preliminary data.</text>
</comment>
<dbReference type="AlphaFoldDB" id="A0A9N8VX37"/>
<dbReference type="OrthoDB" id="10264544at2759"/>
<evidence type="ECO:0000256" key="3">
    <source>
        <dbReference type="ARBA" id="ARBA00023187"/>
    </source>
</evidence>
<keyword evidence="9" id="KW-1185">Reference proteome</keyword>
<evidence type="ECO:0000313" key="8">
    <source>
        <dbReference type="EMBL" id="CAG8469487.1"/>
    </source>
</evidence>
<gene>
    <name evidence="8" type="ORF">ALEPTO_LOCUS1941</name>
</gene>
<dbReference type="InterPro" id="IPR027104">
    <property type="entry name" value="Prp3"/>
</dbReference>
<evidence type="ECO:0000256" key="4">
    <source>
        <dbReference type="ARBA" id="ARBA00023242"/>
    </source>
</evidence>
<feature type="domain" description="Pre-mRNA-splicing factor 3" evidence="7">
    <location>
        <begin position="168"/>
        <end position="383"/>
    </location>
</feature>
<protein>
    <submittedName>
        <fullName evidence="8">13241_t:CDS:1</fullName>
    </submittedName>
</protein>
<name>A0A9N8VX37_9GLOM</name>
<dbReference type="CDD" id="cd24162">
    <property type="entry name" value="Prp3_C"/>
    <property type="match status" value="1"/>
</dbReference>
<keyword evidence="4" id="KW-0539">Nucleus</keyword>
<sequence length="554" mass="62422">MEEILARKRAEIAAKIAAFPKLSQASTPTTTLPQNILPIPTSQNMNTSNLSVGASIDPDLQRKIQEAKERVRVTLSKANPYLPSTSSLAKSSDEAAKAKGGLKVEAHPALLLDQSGKIVINKASALIPKPNFATVKANQRATPATVKQQELSKVASIPTEEAGAIVQNPYYDPRAGAGAIVPQRRTRKKLKFIPKGKFEALGNQMRAQVKLEKLKEEIAQNVKKAGMESELDLSDKAIKREAPPSHEWWDSPLLTNKTYDDIDAGLTKIDDEDSLVTMYVQHPVPIKPPGHNNLPAPKPLILTKKEQKKLRKQKRLELQKEKQDKIRLGLLPPDQPKIKLSNLMRVLTNDAIQDPTKVEAQVRKEMQKRQETHLKANEERKLTDEQKREKKKQKMLEDASKATIVCVFKVNDLSHPKMKYKVDQNAQQLGLTGTVIINPNFSVIVVEGGPKSIKNYKKLMLRRINWSDTTRLGDNSNSNVDPAMDVDPKEPPKENKCVLLWEGHTKERSFKGFWFKTCPTEKLARDYLRKYRSEHYWDLASKYVDEGLEIPFTL</sequence>
<dbReference type="Proteomes" id="UP000789508">
    <property type="component" value="Unassembled WGS sequence"/>
</dbReference>
<dbReference type="PANTHER" id="PTHR14212:SF0">
    <property type="entry name" value="U4_U6 SMALL NUCLEAR RIBONUCLEOPROTEIN PRP3"/>
    <property type="match status" value="1"/>
</dbReference>
<dbReference type="PANTHER" id="PTHR14212">
    <property type="entry name" value="U4/U6-ASSOCIATED RNA SPLICING FACTOR-RELATED"/>
    <property type="match status" value="1"/>
</dbReference>
<keyword evidence="2" id="KW-0507">mRNA processing</keyword>
<organism evidence="8 9">
    <name type="scientific">Ambispora leptoticha</name>
    <dbReference type="NCBI Taxonomy" id="144679"/>
    <lineage>
        <taxon>Eukaryota</taxon>
        <taxon>Fungi</taxon>
        <taxon>Fungi incertae sedis</taxon>
        <taxon>Mucoromycota</taxon>
        <taxon>Glomeromycotina</taxon>
        <taxon>Glomeromycetes</taxon>
        <taxon>Archaeosporales</taxon>
        <taxon>Ambisporaceae</taxon>
        <taxon>Ambispora</taxon>
    </lineage>
</organism>
<evidence type="ECO:0000256" key="1">
    <source>
        <dbReference type="ARBA" id="ARBA00004123"/>
    </source>
</evidence>
<evidence type="ECO:0000256" key="5">
    <source>
        <dbReference type="SAM" id="MobiDB-lite"/>
    </source>
</evidence>
<reference evidence="8" key="1">
    <citation type="submission" date="2021-06" db="EMBL/GenBank/DDBJ databases">
        <authorList>
            <person name="Kallberg Y."/>
            <person name="Tangrot J."/>
            <person name="Rosling A."/>
        </authorList>
    </citation>
    <scope>NUCLEOTIDE SEQUENCE</scope>
    <source>
        <strain evidence="8">FL130A</strain>
    </source>
</reference>
<feature type="domain" description="Small nuclear ribonucleoprotein Prp3 C-terminal" evidence="6">
    <location>
        <begin position="406"/>
        <end position="540"/>
    </location>
</feature>